<feature type="compositionally biased region" description="Basic and acidic residues" evidence="7">
    <location>
        <begin position="423"/>
        <end position="433"/>
    </location>
</feature>
<dbReference type="GO" id="GO:0005874">
    <property type="term" value="C:microtubule"/>
    <property type="evidence" value="ECO:0007669"/>
    <property type="project" value="UniProtKB-KW"/>
</dbReference>
<sequence>MGDTACLMQPFCYASGISNEANQSISFGRFMSESLSWEKWSSFSQNRYVEEAERYSRPGSVAQKKAFFEAHYKKLAAQRAAALLEQQANNSASHQEHEPPSDNNHNLQTTSPNVKLVVNEKADFKIPNSNRDPSMTRSEKENQPFVGKSVKVESQSQLQNVDCQREVSEQVRGTPPVKTPILKSSKSNKENLASKSDKKPPISSSKLLKATENSKFTSSPVKSAVSVGSKKDNFATPTCKKPALGSPEKKRSSPKSLHMSNFTPIRELNKLTASVMKRFENARVGAASSKVPKDNSSTPLRTPTMASKYEGQKQSSMTPLTENKRNKTLVDLSASSSKRSGTKWHLLSAEKKMRSPVISSPFSLRIEERAARRKKKLEEKFNASEAQKVQLHTKLKKKANTEIRKLRESLCFRARPLPEFYKERKESKEEKNKGILTQVESPKQGRKAIQNPLPPRKDSAKNNGVPTHPQASNSKTRMRIHRQIFSMGTKTTDDTR</sequence>
<evidence type="ECO:0000256" key="6">
    <source>
        <dbReference type="SAM" id="Coils"/>
    </source>
</evidence>
<feature type="compositionally biased region" description="Polar residues" evidence="7">
    <location>
        <begin position="254"/>
        <end position="263"/>
    </location>
</feature>
<feature type="region of interest" description="Disordered" evidence="7">
    <location>
        <begin position="87"/>
        <end position="263"/>
    </location>
</feature>
<feature type="coiled-coil region" evidence="6">
    <location>
        <begin position="367"/>
        <end position="394"/>
    </location>
</feature>
<comment type="subcellular location">
    <subcellularLocation>
        <location evidence="1">Cytoplasm</location>
        <location evidence="1">Cytoskeleton</location>
    </subcellularLocation>
</comment>
<feature type="domain" description="TPX2 C-terminal" evidence="8">
    <location>
        <begin position="362"/>
        <end position="429"/>
    </location>
</feature>
<evidence type="ECO:0000256" key="7">
    <source>
        <dbReference type="SAM" id="MobiDB-lite"/>
    </source>
</evidence>
<dbReference type="AlphaFoldDB" id="A0AAE1JK39"/>
<protein>
    <recommendedName>
        <fullName evidence="8">TPX2 C-terminal domain-containing protein</fullName>
    </recommendedName>
</protein>
<comment type="similarity">
    <text evidence="2">Belongs to the TPX2 family.</text>
</comment>
<dbReference type="PANTHER" id="PTHR47067">
    <property type="entry name" value="TPX2 (TARGETING PROTEIN FOR XKLP2) PROTEIN FAMILY-RELATED"/>
    <property type="match status" value="1"/>
</dbReference>
<dbReference type="Proteomes" id="UP001293593">
    <property type="component" value="Unassembled WGS sequence"/>
</dbReference>
<keyword evidence="4" id="KW-0493">Microtubule</keyword>
<feature type="compositionally biased region" description="Polar residues" evidence="7">
    <location>
        <begin position="127"/>
        <end position="136"/>
    </location>
</feature>
<comment type="caution">
    <text evidence="9">The sequence shown here is derived from an EMBL/GenBank/DDBJ whole genome shotgun (WGS) entry which is preliminary data.</text>
</comment>
<dbReference type="Pfam" id="PF06886">
    <property type="entry name" value="TPX2"/>
    <property type="match status" value="1"/>
</dbReference>
<evidence type="ECO:0000256" key="3">
    <source>
        <dbReference type="ARBA" id="ARBA00022490"/>
    </source>
</evidence>
<keyword evidence="10" id="KW-1185">Reference proteome</keyword>
<evidence type="ECO:0000256" key="2">
    <source>
        <dbReference type="ARBA" id="ARBA00005885"/>
    </source>
</evidence>
<organism evidence="9 10">
    <name type="scientific">Acacia crassicarpa</name>
    <name type="common">northern wattle</name>
    <dbReference type="NCBI Taxonomy" id="499986"/>
    <lineage>
        <taxon>Eukaryota</taxon>
        <taxon>Viridiplantae</taxon>
        <taxon>Streptophyta</taxon>
        <taxon>Embryophyta</taxon>
        <taxon>Tracheophyta</taxon>
        <taxon>Spermatophyta</taxon>
        <taxon>Magnoliopsida</taxon>
        <taxon>eudicotyledons</taxon>
        <taxon>Gunneridae</taxon>
        <taxon>Pentapetalae</taxon>
        <taxon>rosids</taxon>
        <taxon>fabids</taxon>
        <taxon>Fabales</taxon>
        <taxon>Fabaceae</taxon>
        <taxon>Caesalpinioideae</taxon>
        <taxon>mimosoid clade</taxon>
        <taxon>Acacieae</taxon>
        <taxon>Acacia</taxon>
    </lineage>
</organism>
<feature type="compositionally biased region" description="Polar residues" evidence="7">
    <location>
        <begin position="182"/>
        <end position="193"/>
    </location>
</feature>
<proteinExistence type="inferred from homology"/>
<dbReference type="InterPro" id="IPR027329">
    <property type="entry name" value="TPX2_C"/>
</dbReference>
<gene>
    <name evidence="9" type="ORF">QN277_020747</name>
</gene>
<feature type="compositionally biased region" description="Polar residues" evidence="7">
    <location>
        <begin position="152"/>
        <end position="162"/>
    </location>
</feature>
<feature type="compositionally biased region" description="Polar residues" evidence="7">
    <location>
        <begin position="461"/>
        <end position="475"/>
    </location>
</feature>
<dbReference type="EMBL" id="JAWXYG010000005">
    <property type="protein sequence ID" value="KAK4272157.1"/>
    <property type="molecule type" value="Genomic_DNA"/>
</dbReference>
<feature type="compositionally biased region" description="Polar residues" evidence="7">
    <location>
        <begin position="294"/>
        <end position="305"/>
    </location>
</feature>
<accession>A0AAE1JK39</accession>
<feature type="compositionally biased region" description="Polar residues" evidence="7">
    <location>
        <begin position="101"/>
        <end position="113"/>
    </location>
</feature>
<evidence type="ECO:0000256" key="4">
    <source>
        <dbReference type="ARBA" id="ARBA00022701"/>
    </source>
</evidence>
<evidence type="ECO:0000313" key="9">
    <source>
        <dbReference type="EMBL" id="KAK4272157.1"/>
    </source>
</evidence>
<evidence type="ECO:0000259" key="8">
    <source>
        <dbReference type="Pfam" id="PF06886"/>
    </source>
</evidence>
<dbReference type="InterPro" id="IPR044216">
    <property type="entry name" value="WDL7"/>
</dbReference>
<name>A0AAE1JK39_9FABA</name>
<keyword evidence="3" id="KW-0963">Cytoplasm</keyword>
<feature type="region of interest" description="Disordered" evidence="7">
    <location>
        <begin position="283"/>
        <end position="342"/>
    </location>
</feature>
<feature type="region of interest" description="Disordered" evidence="7">
    <location>
        <begin position="423"/>
        <end position="496"/>
    </location>
</feature>
<feature type="compositionally biased region" description="Polar residues" evidence="7">
    <location>
        <begin position="211"/>
        <end position="221"/>
    </location>
</feature>
<feature type="compositionally biased region" description="Polar residues" evidence="7">
    <location>
        <begin position="312"/>
        <end position="321"/>
    </location>
</feature>
<keyword evidence="6" id="KW-0175">Coiled coil</keyword>
<evidence type="ECO:0000313" key="10">
    <source>
        <dbReference type="Proteomes" id="UP001293593"/>
    </source>
</evidence>
<evidence type="ECO:0000256" key="5">
    <source>
        <dbReference type="ARBA" id="ARBA00023212"/>
    </source>
</evidence>
<dbReference type="PANTHER" id="PTHR47067:SF7">
    <property type="entry name" value="TPX2 (TARGETING PROTEIN FOR XKLP2) PROTEIN FAMILY"/>
    <property type="match status" value="1"/>
</dbReference>
<reference evidence="9" key="1">
    <citation type="submission" date="2023-10" db="EMBL/GenBank/DDBJ databases">
        <title>Chromosome-level genome of the transformable northern wattle, Acacia crassicarpa.</title>
        <authorList>
            <person name="Massaro I."/>
            <person name="Sinha N.R."/>
            <person name="Poethig S."/>
            <person name="Leichty A.R."/>
        </authorList>
    </citation>
    <scope>NUCLEOTIDE SEQUENCE</scope>
    <source>
        <strain evidence="9">Acra3RX</strain>
        <tissue evidence="9">Leaf</tissue>
    </source>
</reference>
<keyword evidence="5" id="KW-0206">Cytoskeleton</keyword>
<evidence type="ECO:0000256" key="1">
    <source>
        <dbReference type="ARBA" id="ARBA00004245"/>
    </source>
</evidence>